<feature type="transmembrane region" description="Helical" evidence="1">
    <location>
        <begin position="37"/>
        <end position="56"/>
    </location>
</feature>
<evidence type="ECO:0000256" key="1">
    <source>
        <dbReference type="SAM" id="Phobius"/>
    </source>
</evidence>
<dbReference type="SMART" id="SM00382">
    <property type="entry name" value="AAA"/>
    <property type="match status" value="1"/>
</dbReference>
<dbReference type="InterPro" id="IPR027417">
    <property type="entry name" value="P-loop_NTPase"/>
</dbReference>
<protein>
    <recommendedName>
        <fullName evidence="2">AAA+ ATPase domain-containing protein</fullName>
    </recommendedName>
</protein>
<evidence type="ECO:0000313" key="4">
    <source>
        <dbReference type="Proteomes" id="UP000063699"/>
    </source>
</evidence>
<dbReference type="OrthoDB" id="419058at2"/>
<dbReference type="STRING" id="860235.AOZ06_29305"/>
<dbReference type="EMBL" id="CP012752">
    <property type="protein sequence ID" value="ALG10447.1"/>
    <property type="molecule type" value="Genomic_DNA"/>
</dbReference>
<keyword evidence="4" id="KW-1185">Reference proteome</keyword>
<feature type="transmembrane region" description="Helical" evidence="1">
    <location>
        <begin position="427"/>
        <end position="450"/>
    </location>
</feature>
<gene>
    <name evidence="3" type="ORF">AOZ06_29305</name>
</gene>
<sequence>MRRWGSVVGLTLLAVALLWWILEVAFLNSDVRSDESTYGQFVLAAVGLVVSLAALWRTFVPSTSTSPDELADQFAVAMRSQGEKAATERGLLQPSPLPVRWAGVSKGITGSVAAATAPRGANAWFPPLPGLGSVSAADLRSGNREKLHKIYGALPSGRLIIVGPPGSGKSSAAVLLQLDALRFREQATAQDRRQIPVPVIVTLHGWDPDRTPVEDWLVGKLTLVPLLRGRAGVRKARALLAQHITVILDGLDEIPERLRPVALRALTNQATFRMILLSRTDEMLDAARQHGLVGAVAVRLQPLTAAATTSYLLGPLAAPVPPAWKAIARTVEKAGSSPVKAALTSPLWVSLLHDVYPPLGSLNAKVDELLDTTRFTDSEAVTQHLLDQAVTAAYTPLPGHGPSRYDPAIARRALSVIAGKLNRTRDFTWWGVTAWSPLSGVVASVAPTMLVTLPAVLLAAALITVLAGDLLWLLLAFPRASPSR</sequence>
<dbReference type="Gene3D" id="3.40.50.300">
    <property type="entry name" value="P-loop containing nucleotide triphosphate hydrolases"/>
    <property type="match status" value="1"/>
</dbReference>
<dbReference type="AlphaFoldDB" id="A0A0N7F450"/>
<reference evidence="3 4" key="1">
    <citation type="submission" date="2015-07" db="EMBL/GenBank/DDBJ databases">
        <title>Genome sequencing of Kibdelosporangium phytohabitans.</title>
        <authorList>
            <person name="Qin S."/>
            <person name="Xing K."/>
        </authorList>
    </citation>
    <scope>NUCLEOTIDE SEQUENCE [LARGE SCALE GENOMIC DNA]</scope>
    <source>
        <strain evidence="3 4">KLBMP1111</strain>
    </source>
</reference>
<proteinExistence type="predicted"/>
<evidence type="ECO:0000313" key="3">
    <source>
        <dbReference type="EMBL" id="ALG10447.1"/>
    </source>
</evidence>
<dbReference type="InterPro" id="IPR003593">
    <property type="entry name" value="AAA+_ATPase"/>
</dbReference>
<evidence type="ECO:0000259" key="2">
    <source>
        <dbReference type="SMART" id="SM00382"/>
    </source>
</evidence>
<dbReference type="Proteomes" id="UP000063699">
    <property type="component" value="Chromosome"/>
</dbReference>
<feature type="transmembrane region" description="Helical" evidence="1">
    <location>
        <begin position="456"/>
        <end position="477"/>
    </location>
</feature>
<keyword evidence="1" id="KW-0812">Transmembrane</keyword>
<dbReference type="KEGG" id="kphy:AOZ06_29305"/>
<keyword evidence="1" id="KW-0472">Membrane</keyword>
<dbReference type="RefSeq" id="WP_054292350.1">
    <property type="nucleotide sequence ID" value="NZ_CP012752.1"/>
</dbReference>
<feature type="domain" description="AAA+ ATPase" evidence="2">
    <location>
        <begin position="155"/>
        <end position="290"/>
    </location>
</feature>
<accession>A0A0N7F450</accession>
<organism evidence="3 4">
    <name type="scientific">Kibdelosporangium phytohabitans</name>
    <dbReference type="NCBI Taxonomy" id="860235"/>
    <lineage>
        <taxon>Bacteria</taxon>
        <taxon>Bacillati</taxon>
        <taxon>Actinomycetota</taxon>
        <taxon>Actinomycetes</taxon>
        <taxon>Pseudonocardiales</taxon>
        <taxon>Pseudonocardiaceae</taxon>
        <taxon>Kibdelosporangium</taxon>
    </lineage>
</organism>
<keyword evidence="1" id="KW-1133">Transmembrane helix</keyword>
<name>A0A0N7F450_9PSEU</name>
<dbReference type="SUPFAM" id="SSF52540">
    <property type="entry name" value="P-loop containing nucleoside triphosphate hydrolases"/>
    <property type="match status" value="1"/>
</dbReference>